<dbReference type="Pfam" id="PF00373">
    <property type="entry name" value="FERM_M"/>
    <property type="match status" value="1"/>
</dbReference>
<dbReference type="InterPro" id="IPR019748">
    <property type="entry name" value="FERM_central"/>
</dbReference>
<sequence length="174" mass="20159">DYRLKVYPPEPNKLVDPVAKTQIFYQLRLDLLNGTLSCGASSDASLLVALFLQHNLGDYDPDKHIGHYVNEKFLMNQTFAVEAKAIEIHKLHLVGLTQEQTEDLFLRMACQLETYGVDPYLVEDENGVKLTLWINYKGLMTYHEAKKVHHLEWMNICKILRDKNKLFIYLMSGM</sequence>
<dbReference type="GO" id="GO:0031032">
    <property type="term" value="P:actomyosin structure organization"/>
    <property type="evidence" value="ECO:0007669"/>
    <property type="project" value="TreeGrafter"/>
</dbReference>
<evidence type="ECO:0000313" key="3">
    <source>
        <dbReference type="Proteomes" id="UP000410492"/>
    </source>
</evidence>
<dbReference type="OrthoDB" id="6266673at2759"/>
<dbReference type="InterPro" id="IPR011993">
    <property type="entry name" value="PH-like_dom_sf"/>
</dbReference>
<feature type="non-terminal residue" evidence="2">
    <location>
        <position position="1"/>
    </location>
</feature>
<protein>
    <recommendedName>
        <fullName evidence="1">FERM domain-containing protein</fullName>
    </recommendedName>
</protein>
<dbReference type="Gene3D" id="1.20.80.10">
    <property type="match status" value="1"/>
</dbReference>
<dbReference type="InterPro" id="IPR014352">
    <property type="entry name" value="FERM/acyl-CoA-bd_prot_sf"/>
</dbReference>
<dbReference type="Proteomes" id="UP000410492">
    <property type="component" value="Unassembled WGS sequence"/>
</dbReference>
<name>A0A653DBN6_CALMS</name>
<dbReference type="CDD" id="cd14473">
    <property type="entry name" value="FERM_B-lobe"/>
    <property type="match status" value="1"/>
</dbReference>
<dbReference type="SUPFAM" id="SSF47031">
    <property type="entry name" value="Second domain of FERM"/>
    <property type="match status" value="1"/>
</dbReference>
<dbReference type="AlphaFoldDB" id="A0A653DBN6"/>
<accession>A0A653DBN6</accession>
<organism evidence="2 3">
    <name type="scientific">Callosobruchus maculatus</name>
    <name type="common">Southern cowpea weevil</name>
    <name type="synonym">Pulse bruchid</name>
    <dbReference type="NCBI Taxonomy" id="64391"/>
    <lineage>
        <taxon>Eukaryota</taxon>
        <taxon>Metazoa</taxon>
        <taxon>Ecdysozoa</taxon>
        <taxon>Arthropoda</taxon>
        <taxon>Hexapoda</taxon>
        <taxon>Insecta</taxon>
        <taxon>Pterygota</taxon>
        <taxon>Neoptera</taxon>
        <taxon>Endopterygota</taxon>
        <taxon>Coleoptera</taxon>
        <taxon>Polyphaga</taxon>
        <taxon>Cucujiformia</taxon>
        <taxon>Chrysomeloidea</taxon>
        <taxon>Chrysomelidae</taxon>
        <taxon>Bruchinae</taxon>
        <taxon>Bruchini</taxon>
        <taxon>Callosobruchus</taxon>
    </lineage>
</organism>
<feature type="domain" description="FERM" evidence="1">
    <location>
        <begin position="1"/>
        <end position="174"/>
    </location>
</feature>
<dbReference type="PANTHER" id="PTHR23280:SF32">
    <property type="entry name" value="FI22325P1"/>
    <property type="match status" value="1"/>
</dbReference>
<dbReference type="GO" id="GO:0005856">
    <property type="term" value="C:cytoskeleton"/>
    <property type="evidence" value="ECO:0007669"/>
    <property type="project" value="TreeGrafter"/>
</dbReference>
<reference evidence="2 3" key="1">
    <citation type="submission" date="2019-01" db="EMBL/GenBank/DDBJ databases">
        <authorList>
            <person name="Sayadi A."/>
        </authorList>
    </citation>
    <scope>NUCLEOTIDE SEQUENCE [LARGE SCALE GENOMIC DNA]</scope>
</reference>
<dbReference type="EMBL" id="CAACVG010011229">
    <property type="protein sequence ID" value="VEN57619.1"/>
    <property type="molecule type" value="Genomic_DNA"/>
</dbReference>
<dbReference type="PROSITE" id="PS50057">
    <property type="entry name" value="FERM_3"/>
    <property type="match status" value="1"/>
</dbReference>
<dbReference type="InterPro" id="IPR000299">
    <property type="entry name" value="FERM_domain"/>
</dbReference>
<proteinExistence type="predicted"/>
<dbReference type="SUPFAM" id="SSF50729">
    <property type="entry name" value="PH domain-like"/>
    <property type="match status" value="1"/>
</dbReference>
<gene>
    <name evidence="2" type="ORF">CALMAC_LOCUS16209</name>
</gene>
<dbReference type="PANTHER" id="PTHR23280">
    <property type="entry name" value="4.1 G PROTEIN"/>
    <property type="match status" value="1"/>
</dbReference>
<dbReference type="Gene3D" id="2.30.29.30">
    <property type="entry name" value="Pleckstrin-homology domain (PH domain)/Phosphotyrosine-binding domain (PTB)"/>
    <property type="match status" value="1"/>
</dbReference>
<evidence type="ECO:0000259" key="1">
    <source>
        <dbReference type="PROSITE" id="PS50057"/>
    </source>
</evidence>
<dbReference type="InterPro" id="IPR035963">
    <property type="entry name" value="FERM_2"/>
</dbReference>
<evidence type="ECO:0000313" key="2">
    <source>
        <dbReference type="EMBL" id="VEN57619.1"/>
    </source>
</evidence>
<keyword evidence="3" id="KW-1185">Reference proteome</keyword>